<dbReference type="Proteomes" id="UP000007755">
    <property type="component" value="Unassembled WGS sequence"/>
</dbReference>
<sequence length="306" mass="34077">MKPQSRVNFSSESKMRLRNSGTERWYINDGRINFTLTKLAANGVFTTFVDGIAYPGRVTFWLISKYAYCGNVTVDGLSGIDLLDVRSRNDELKSALYIPRYATWYYSFTVVSYNVRGDKLPRDTLRSIAPELALGYSIWYNGASSARTITDKSVGYHVPLSNFEDDPPIPCGSLVFVHYPIKAGVRNDDISRIASLNRSISETRTYATIDGDIAAHIEDKRSETGRPCVYTRHAYPREIACTRRGHPANSLVQACPIIGVGIRVSVHIPIPSFPTVASDAVVATVRYRRGHREDVEDGNGMIALRG</sequence>
<gene>
    <name evidence="1" type="ORF">G5I_00537</name>
</gene>
<accession>F4W546</accession>
<evidence type="ECO:0000313" key="2">
    <source>
        <dbReference type="Proteomes" id="UP000007755"/>
    </source>
</evidence>
<proteinExistence type="predicted"/>
<evidence type="ECO:0000313" key="1">
    <source>
        <dbReference type="EMBL" id="EGI70742.1"/>
    </source>
</evidence>
<name>F4W546_ACREC</name>
<dbReference type="AlphaFoldDB" id="F4W546"/>
<keyword evidence="2" id="KW-1185">Reference proteome</keyword>
<reference evidence="1" key="1">
    <citation type="submission" date="2011-02" db="EMBL/GenBank/DDBJ databases">
        <title>The genome of the leaf-cutting ant Acromyrmex echinatior suggests key adaptations to social evolution and fungus farming.</title>
        <authorList>
            <person name="Nygaard S."/>
            <person name="Zhang G."/>
        </authorList>
    </citation>
    <scope>NUCLEOTIDE SEQUENCE</scope>
</reference>
<dbReference type="EMBL" id="GL887596">
    <property type="protein sequence ID" value="EGI70742.1"/>
    <property type="molecule type" value="Genomic_DNA"/>
</dbReference>
<dbReference type="InParanoid" id="F4W546"/>
<protein>
    <submittedName>
        <fullName evidence="1">Uncharacterized protein</fullName>
    </submittedName>
</protein>
<organism evidence="2">
    <name type="scientific">Acromyrmex echinatior</name>
    <name type="common">Panamanian leafcutter ant</name>
    <name type="synonym">Acromyrmex octospinosus echinatior</name>
    <dbReference type="NCBI Taxonomy" id="103372"/>
    <lineage>
        <taxon>Eukaryota</taxon>
        <taxon>Metazoa</taxon>
        <taxon>Ecdysozoa</taxon>
        <taxon>Arthropoda</taxon>
        <taxon>Hexapoda</taxon>
        <taxon>Insecta</taxon>
        <taxon>Pterygota</taxon>
        <taxon>Neoptera</taxon>
        <taxon>Endopterygota</taxon>
        <taxon>Hymenoptera</taxon>
        <taxon>Apocrita</taxon>
        <taxon>Aculeata</taxon>
        <taxon>Formicoidea</taxon>
        <taxon>Formicidae</taxon>
        <taxon>Myrmicinae</taxon>
        <taxon>Acromyrmex</taxon>
    </lineage>
</organism>